<dbReference type="AlphaFoldDB" id="A0A6P8INE0"/>
<dbReference type="GO" id="GO:0016251">
    <property type="term" value="F:RNA polymerase II general transcription initiation factor activity"/>
    <property type="evidence" value="ECO:0007669"/>
    <property type="project" value="TreeGrafter"/>
</dbReference>
<evidence type="ECO:0000256" key="7">
    <source>
        <dbReference type="ARBA" id="ARBA00025232"/>
    </source>
</evidence>
<dbReference type="SUPFAM" id="SSF50916">
    <property type="entry name" value="Rap30/74 interaction domains"/>
    <property type="match status" value="1"/>
</dbReference>
<dbReference type="GeneID" id="116302682"/>
<evidence type="ECO:0000256" key="5">
    <source>
        <dbReference type="ARBA" id="ARBA00023163"/>
    </source>
</evidence>
<keyword evidence="4 8" id="KW-0238">DNA-binding</keyword>
<dbReference type="GO" id="GO:0032968">
    <property type="term" value="P:positive regulation of transcription elongation by RNA polymerase II"/>
    <property type="evidence" value="ECO:0007669"/>
    <property type="project" value="InterPro"/>
</dbReference>
<feature type="compositionally biased region" description="Acidic residues" evidence="9">
    <location>
        <begin position="293"/>
        <end position="305"/>
    </location>
</feature>
<comment type="subcellular location">
    <subcellularLocation>
        <location evidence="1 8">Nucleus</location>
    </subcellularLocation>
</comment>
<comment type="function">
    <text evidence="7 8">TFIIF is a general transcription initiation factor that binds to RNA polymerase II and helps to recruit it to the initiation complex in collaboration with TFIIB. It promotes transcription elongation.</text>
</comment>
<dbReference type="InParanoid" id="A0A6P8INE0"/>
<evidence type="ECO:0000256" key="2">
    <source>
        <dbReference type="ARBA" id="ARBA00005249"/>
    </source>
</evidence>
<keyword evidence="5 8" id="KW-0804">Transcription</keyword>
<feature type="compositionally biased region" description="Basic and acidic residues" evidence="9">
    <location>
        <begin position="282"/>
        <end position="292"/>
    </location>
</feature>
<feature type="region of interest" description="Disordered" evidence="9">
    <location>
        <begin position="218"/>
        <end position="501"/>
    </location>
</feature>
<dbReference type="GO" id="GO:0005674">
    <property type="term" value="C:transcription factor TFIIF complex"/>
    <property type="evidence" value="ECO:0007669"/>
    <property type="project" value="TreeGrafter"/>
</dbReference>
<feature type="compositionally biased region" description="Low complexity" evidence="9">
    <location>
        <begin position="403"/>
        <end position="415"/>
    </location>
</feature>
<protein>
    <recommendedName>
        <fullName evidence="8">Transcription initiation factor IIF subunit alpha</fullName>
    </recommendedName>
</protein>
<evidence type="ECO:0000256" key="4">
    <source>
        <dbReference type="ARBA" id="ARBA00023125"/>
    </source>
</evidence>
<dbReference type="Pfam" id="PF05793">
    <property type="entry name" value="TFIIF_alpha"/>
    <property type="match status" value="1"/>
</dbReference>
<dbReference type="OrthoDB" id="76676at2759"/>
<feature type="compositionally biased region" description="Low complexity" evidence="9">
    <location>
        <begin position="28"/>
        <end position="39"/>
    </location>
</feature>
<feature type="compositionally biased region" description="Acidic residues" evidence="9">
    <location>
        <begin position="249"/>
        <end position="258"/>
    </location>
</feature>
<dbReference type="InterPro" id="IPR011039">
    <property type="entry name" value="TFIIF_interaction"/>
</dbReference>
<organism evidence="10 11">
    <name type="scientific">Actinia tenebrosa</name>
    <name type="common">Australian red waratah sea anemone</name>
    <dbReference type="NCBI Taxonomy" id="6105"/>
    <lineage>
        <taxon>Eukaryota</taxon>
        <taxon>Metazoa</taxon>
        <taxon>Cnidaria</taxon>
        <taxon>Anthozoa</taxon>
        <taxon>Hexacorallia</taxon>
        <taxon>Actiniaria</taxon>
        <taxon>Actiniidae</taxon>
        <taxon>Actinia</taxon>
    </lineage>
</organism>
<gene>
    <name evidence="11" type="primary">LOC116302682</name>
</gene>
<evidence type="ECO:0000256" key="8">
    <source>
        <dbReference type="RuleBase" id="RU366044"/>
    </source>
</evidence>
<dbReference type="GO" id="GO:0006367">
    <property type="term" value="P:transcription initiation at RNA polymerase II promoter"/>
    <property type="evidence" value="ECO:0007669"/>
    <property type="project" value="InterPro"/>
</dbReference>
<feature type="region of interest" description="Disordered" evidence="9">
    <location>
        <begin position="64"/>
        <end position="124"/>
    </location>
</feature>
<keyword evidence="3 8" id="KW-0805">Transcription regulation</keyword>
<dbReference type="PANTHER" id="PTHR13011">
    <property type="entry name" value="TFIIF-ALPHA"/>
    <property type="match status" value="1"/>
</dbReference>
<dbReference type="GO" id="GO:0001096">
    <property type="term" value="F:TFIIF-class transcription factor complex binding"/>
    <property type="evidence" value="ECO:0007669"/>
    <property type="project" value="TreeGrafter"/>
</dbReference>
<feature type="compositionally biased region" description="Polar residues" evidence="9">
    <location>
        <begin position="64"/>
        <end position="86"/>
    </location>
</feature>
<dbReference type="FunCoup" id="A0A6P8INE0">
    <property type="interactions" value="1691"/>
</dbReference>
<dbReference type="RefSeq" id="XP_031567888.1">
    <property type="nucleotide sequence ID" value="XM_031712028.1"/>
</dbReference>
<feature type="region of interest" description="Disordered" evidence="9">
    <location>
        <begin position="1"/>
        <end position="50"/>
    </location>
</feature>
<dbReference type="SUPFAM" id="SSF46785">
    <property type="entry name" value="Winged helix' DNA-binding domain"/>
    <property type="match status" value="1"/>
</dbReference>
<reference evidence="11" key="1">
    <citation type="submission" date="2025-08" db="UniProtKB">
        <authorList>
            <consortium name="RefSeq"/>
        </authorList>
    </citation>
    <scope>IDENTIFICATION</scope>
    <source>
        <tissue evidence="11">Tentacle</tissue>
    </source>
</reference>
<name>A0A6P8INE0_ACTTE</name>
<evidence type="ECO:0000256" key="1">
    <source>
        <dbReference type="ARBA" id="ARBA00004123"/>
    </source>
</evidence>
<feature type="compositionally biased region" description="Acidic residues" evidence="9">
    <location>
        <begin position="370"/>
        <end position="380"/>
    </location>
</feature>
<feature type="compositionally biased region" description="Polar residues" evidence="9">
    <location>
        <begin position="477"/>
        <end position="500"/>
    </location>
</feature>
<feature type="compositionally biased region" description="Basic and acidic residues" evidence="9">
    <location>
        <begin position="322"/>
        <end position="337"/>
    </location>
</feature>
<evidence type="ECO:0000313" key="10">
    <source>
        <dbReference type="Proteomes" id="UP000515163"/>
    </source>
</evidence>
<proteinExistence type="inferred from homology"/>
<feature type="compositionally biased region" description="Polar residues" evidence="9">
    <location>
        <begin position="1"/>
        <end position="22"/>
    </location>
</feature>
<dbReference type="InterPro" id="IPR036390">
    <property type="entry name" value="WH_DNA-bd_sf"/>
</dbReference>
<evidence type="ECO:0000256" key="6">
    <source>
        <dbReference type="ARBA" id="ARBA00023242"/>
    </source>
</evidence>
<dbReference type="GO" id="GO:0003677">
    <property type="term" value="F:DNA binding"/>
    <property type="evidence" value="ECO:0007669"/>
    <property type="project" value="UniProtKB-KW"/>
</dbReference>
<keyword evidence="6 8" id="KW-0539">Nucleus</keyword>
<dbReference type="Proteomes" id="UP000515163">
    <property type="component" value="Unplaced"/>
</dbReference>
<evidence type="ECO:0000256" key="3">
    <source>
        <dbReference type="ARBA" id="ARBA00023015"/>
    </source>
</evidence>
<accession>A0A6P8INE0</accession>
<evidence type="ECO:0000313" key="11">
    <source>
        <dbReference type="RefSeq" id="XP_031567888.1"/>
    </source>
</evidence>
<feature type="compositionally biased region" description="Basic and acidic residues" evidence="9">
    <location>
        <begin position="355"/>
        <end position="367"/>
    </location>
</feature>
<feature type="compositionally biased region" description="Basic and acidic residues" evidence="9">
    <location>
        <begin position="103"/>
        <end position="112"/>
    </location>
</feature>
<dbReference type="InterPro" id="IPR008851">
    <property type="entry name" value="TFIIF-alpha"/>
</dbReference>
<dbReference type="KEGG" id="aten:116302682"/>
<sequence>MDSTKTSSPGPVNPRQLNQIQGKISGRSSPSPGESLTSSNEPFTEYKVRVPRNLAKKYYMMRFQSGSKPDLSNLTKVSMSRPTASTQEKEEDSMPKSGAGSEYGRERREEARKRRRGYGKKVEDPDAAPWNLKIGGKGGKRYSGRKEAGINENSNYYILTQCPDGAFEAVPVTSWYNFTPNINYRTLTTDEAEEEFLRRDKTVNYFSLMVKKRLQNNDDEEELEKEKGGIKVPSNMKILDDEDLKMSNSDDDDDEDDDKPVRDKIFNAQGKEIKKMNRSKKKGEAKQKKGGTDEESDASSEEDGYFDSKEVDYMSDSSSSSEDIKVDISKPDTKDDLNAESSESEEDDELTNAGKDIKKMLQKDRGEGGSSEEEDEDPEGDDVKGTSALFLQEKKKGKKKNGSRSSTSSSSRSSTPTAGLENQPAVSTVAAAAKKLEGRPATPTGKGKKRPASEPAKTGFVSISDSPSSKKARVSPGPSSLSGSACNTPTPADNGNSITEDSVRRYLARKPMTTKDLLQKFNPKKTGLTNEQTIQLIATILKKIQPEQKTIKGKLYLSLKSSYSYV</sequence>
<feature type="compositionally biased region" description="Basic and acidic residues" evidence="9">
    <location>
        <begin position="259"/>
        <end position="275"/>
    </location>
</feature>
<dbReference type="InterPro" id="IPR036388">
    <property type="entry name" value="WH-like_DNA-bd_sf"/>
</dbReference>
<dbReference type="PANTHER" id="PTHR13011:SF0">
    <property type="entry name" value="GENERAL TRANSCRIPTION FACTOR IIF SUBUNIT 1"/>
    <property type="match status" value="1"/>
</dbReference>
<evidence type="ECO:0000256" key="9">
    <source>
        <dbReference type="SAM" id="MobiDB-lite"/>
    </source>
</evidence>
<comment type="similarity">
    <text evidence="2 8">Belongs to the TFIIF alpha subunit family.</text>
</comment>
<dbReference type="Gene3D" id="1.10.10.10">
    <property type="entry name" value="Winged helix-like DNA-binding domain superfamily/Winged helix DNA-binding domain"/>
    <property type="match status" value="1"/>
</dbReference>
<keyword evidence="10" id="KW-1185">Reference proteome</keyword>